<evidence type="ECO:0000256" key="6">
    <source>
        <dbReference type="ARBA" id="ARBA00023163"/>
    </source>
</evidence>
<dbReference type="InterPro" id="IPR001723">
    <property type="entry name" value="Nuclear_hrmn_rcpt"/>
</dbReference>
<evidence type="ECO:0000313" key="12">
    <source>
        <dbReference type="EMBL" id="EFX66127.1"/>
    </source>
</evidence>
<evidence type="ECO:0000313" key="13">
    <source>
        <dbReference type="Proteomes" id="UP000000305"/>
    </source>
</evidence>
<keyword evidence="13" id="KW-1185">Reference proteome</keyword>
<dbReference type="Proteomes" id="UP000000305">
    <property type="component" value="Unassembled WGS sequence"/>
</dbReference>
<evidence type="ECO:0000256" key="9">
    <source>
        <dbReference type="RuleBase" id="RU004334"/>
    </source>
</evidence>
<dbReference type="OMA" id="PRLYAAH"/>
<dbReference type="InterPro" id="IPR013088">
    <property type="entry name" value="Znf_NHR/GATA"/>
</dbReference>
<comment type="subcellular location">
    <subcellularLocation>
        <location evidence="9">Nucleus</location>
    </subcellularLocation>
</comment>
<dbReference type="InterPro" id="IPR050274">
    <property type="entry name" value="Nuclear_hormone_rcpt_NR2"/>
</dbReference>
<dbReference type="InParanoid" id="E9HQ29"/>
<proteinExistence type="inferred from homology"/>
<gene>
    <name evidence="12" type="ORF">DAPPUDRAFT_116667</name>
</gene>
<dbReference type="EMBL" id="GL732714">
    <property type="protein sequence ID" value="EFX66127.1"/>
    <property type="molecule type" value="Genomic_DNA"/>
</dbReference>
<dbReference type="AlphaFoldDB" id="E9HQ29"/>
<dbReference type="GO" id="GO:0030154">
    <property type="term" value="P:cell differentiation"/>
    <property type="evidence" value="ECO:0000318"/>
    <property type="project" value="GO_Central"/>
</dbReference>
<evidence type="ECO:0000256" key="5">
    <source>
        <dbReference type="ARBA" id="ARBA00023125"/>
    </source>
</evidence>
<dbReference type="GO" id="GO:0005634">
    <property type="term" value="C:nucleus"/>
    <property type="evidence" value="ECO:0007669"/>
    <property type="project" value="UniProtKB-SubCell"/>
</dbReference>
<dbReference type="Pfam" id="PF00104">
    <property type="entry name" value="Hormone_recep"/>
    <property type="match status" value="1"/>
</dbReference>
<keyword evidence="2 9" id="KW-0863">Zinc-finger</keyword>
<keyword evidence="6 9" id="KW-0804">Transcription</keyword>
<dbReference type="InterPro" id="IPR001628">
    <property type="entry name" value="Znf_hrmn_rcpt"/>
</dbReference>
<dbReference type="PRINTS" id="PR00047">
    <property type="entry name" value="STROIDFINGER"/>
</dbReference>
<evidence type="ECO:0000256" key="7">
    <source>
        <dbReference type="ARBA" id="ARBA00023170"/>
    </source>
</evidence>
<dbReference type="FunFam" id="1.10.565.10:FF:000038">
    <property type="entry name" value="Dissatisfaction, isoform A"/>
    <property type="match status" value="1"/>
</dbReference>
<reference evidence="12 13" key="1">
    <citation type="journal article" date="2011" name="Science">
        <title>The ecoresponsive genome of Daphnia pulex.</title>
        <authorList>
            <person name="Colbourne J.K."/>
            <person name="Pfrender M.E."/>
            <person name="Gilbert D."/>
            <person name="Thomas W.K."/>
            <person name="Tucker A."/>
            <person name="Oakley T.H."/>
            <person name="Tokishita S."/>
            <person name="Aerts A."/>
            <person name="Arnold G.J."/>
            <person name="Basu M.K."/>
            <person name="Bauer D.J."/>
            <person name="Caceres C.E."/>
            <person name="Carmel L."/>
            <person name="Casola C."/>
            <person name="Choi J.H."/>
            <person name="Detter J.C."/>
            <person name="Dong Q."/>
            <person name="Dusheyko S."/>
            <person name="Eads B.D."/>
            <person name="Frohlich T."/>
            <person name="Geiler-Samerotte K.A."/>
            <person name="Gerlach D."/>
            <person name="Hatcher P."/>
            <person name="Jogdeo S."/>
            <person name="Krijgsveld J."/>
            <person name="Kriventseva E.V."/>
            <person name="Kultz D."/>
            <person name="Laforsch C."/>
            <person name="Lindquist E."/>
            <person name="Lopez J."/>
            <person name="Manak J.R."/>
            <person name="Muller J."/>
            <person name="Pangilinan J."/>
            <person name="Patwardhan R.P."/>
            <person name="Pitluck S."/>
            <person name="Pritham E.J."/>
            <person name="Rechtsteiner A."/>
            <person name="Rho M."/>
            <person name="Rogozin I.B."/>
            <person name="Sakarya O."/>
            <person name="Salamov A."/>
            <person name="Schaack S."/>
            <person name="Shapiro H."/>
            <person name="Shiga Y."/>
            <person name="Skalitzky C."/>
            <person name="Smith Z."/>
            <person name="Souvorov A."/>
            <person name="Sung W."/>
            <person name="Tang Z."/>
            <person name="Tsuchiya D."/>
            <person name="Tu H."/>
            <person name="Vos H."/>
            <person name="Wang M."/>
            <person name="Wolf Y.I."/>
            <person name="Yamagata H."/>
            <person name="Yamada T."/>
            <person name="Ye Y."/>
            <person name="Shaw J.R."/>
            <person name="Andrews J."/>
            <person name="Crease T.J."/>
            <person name="Tang H."/>
            <person name="Lucas S.M."/>
            <person name="Robertson H.M."/>
            <person name="Bork P."/>
            <person name="Koonin E.V."/>
            <person name="Zdobnov E.M."/>
            <person name="Grigoriev I.V."/>
            <person name="Lynch M."/>
            <person name="Boore J.L."/>
        </authorList>
    </citation>
    <scope>NUCLEOTIDE SEQUENCE [LARGE SCALE GENOMIC DNA]</scope>
</reference>
<keyword evidence="4 9" id="KW-0805">Transcription regulation</keyword>
<dbReference type="PhylomeDB" id="E9HQ29"/>
<dbReference type="PROSITE" id="PS51843">
    <property type="entry name" value="NR_LBD"/>
    <property type="match status" value="1"/>
</dbReference>
<dbReference type="PANTHER" id="PTHR24083">
    <property type="entry name" value="NUCLEAR HORMONE RECEPTOR"/>
    <property type="match status" value="1"/>
</dbReference>
<dbReference type="Pfam" id="PF00105">
    <property type="entry name" value="zf-C4"/>
    <property type="match status" value="1"/>
</dbReference>
<dbReference type="Gene3D" id="1.10.565.10">
    <property type="entry name" value="Retinoid X Receptor"/>
    <property type="match status" value="1"/>
</dbReference>
<evidence type="ECO:0000256" key="2">
    <source>
        <dbReference type="ARBA" id="ARBA00022771"/>
    </source>
</evidence>
<dbReference type="SUPFAM" id="SSF48508">
    <property type="entry name" value="Nuclear receptor ligand-binding domain"/>
    <property type="match status" value="1"/>
</dbReference>
<dbReference type="PROSITE" id="PS51030">
    <property type="entry name" value="NUCLEAR_REC_DBD_2"/>
    <property type="match status" value="1"/>
</dbReference>
<evidence type="ECO:0000256" key="8">
    <source>
        <dbReference type="ARBA" id="ARBA00023242"/>
    </source>
</evidence>
<accession>E9HQ29</accession>
<organism evidence="12 13">
    <name type="scientific">Daphnia pulex</name>
    <name type="common">Water flea</name>
    <dbReference type="NCBI Taxonomy" id="6669"/>
    <lineage>
        <taxon>Eukaryota</taxon>
        <taxon>Metazoa</taxon>
        <taxon>Ecdysozoa</taxon>
        <taxon>Arthropoda</taxon>
        <taxon>Crustacea</taxon>
        <taxon>Branchiopoda</taxon>
        <taxon>Diplostraca</taxon>
        <taxon>Cladocera</taxon>
        <taxon>Anomopoda</taxon>
        <taxon>Daphniidae</taxon>
        <taxon>Daphnia</taxon>
    </lineage>
</organism>
<evidence type="ECO:0000259" key="11">
    <source>
        <dbReference type="PROSITE" id="PS51843"/>
    </source>
</evidence>
<comment type="similarity">
    <text evidence="9">Belongs to the nuclear hormone receptor family.</text>
</comment>
<dbReference type="Gene3D" id="3.30.50.10">
    <property type="entry name" value="Erythroid Transcription Factor GATA-1, subunit A"/>
    <property type="match status" value="1"/>
</dbReference>
<feature type="domain" description="Nuclear receptor" evidence="10">
    <location>
        <begin position="8"/>
        <end position="83"/>
    </location>
</feature>
<dbReference type="HOGENOM" id="CLU_007368_20_3_1"/>
<dbReference type="GO" id="GO:0008270">
    <property type="term" value="F:zinc ion binding"/>
    <property type="evidence" value="ECO:0007669"/>
    <property type="project" value="UniProtKB-KW"/>
</dbReference>
<evidence type="ECO:0000256" key="3">
    <source>
        <dbReference type="ARBA" id="ARBA00022833"/>
    </source>
</evidence>
<dbReference type="GO" id="GO:0006357">
    <property type="term" value="P:regulation of transcription by RNA polymerase II"/>
    <property type="evidence" value="ECO:0000318"/>
    <property type="project" value="GO_Central"/>
</dbReference>
<evidence type="ECO:0000259" key="10">
    <source>
        <dbReference type="PROSITE" id="PS51030"/>
    </source>
</evidence>
<dbReference type="PROSITE" id="PS00031">
    <property type="entry name" value="NUCLEAR_REC_DBD_1"/>
    <property type="match status" value="1"/>
</dbReference>
<keyword evidence="1 9" id="KW-0479">Metal-binding</keyword>
<keyword evidence="3 9" id="KW-0862">Zinc</keyword>
<dbReference type="FunFam" id="3.30.50.10:FF:000058">
    <property type="entry name" value="Nuclear Hormone Receptor family"/>
    <property type="match status" value="1"/>
</dbReference>
<dbReference type="InterPro" id="IPR000536">
    <property type="entry name" value="Nucl_hrmn_rcpt_lig-bd"/>
</dbReference>
<evidence type="ECO:0000256" key="4">
    <source>
        <dbReference type="ARBA" id="ARBA00023015"/>
    </source>
</evidence>
<name>E9HQ29_DAPPU</name>
<evidence type="ECO:0000256" key="1">
    <source>
        <dbReference type="ARBA" id="ARBA00022723"/>
    </source>
</evidence>
<dbReference type="InterPro" id="IPR035500">
    <property type="entry name" value="NHR-like_dom_sf"/>
</dbReference>
<sequence length="340" mass="38462">MGSRNKLEALCLVCGDKASGRHYGVSSCDGCRGFFKRSIRRNLDYMCKESNQCIVDVSRRNQCQACRFRRCLEVKMKRDAVQHERAPRGALKRSYQPELDPTVQTNATPLLPLRVSYKSPTVTSTSPVVMPTDPVSQLNASHHCLSGIRDTSNDVNEAAARLLFLTVRWAKSIPSFSHLFYRDQSLLLEEAWCELFVLTVAQWGLSLDEVNTMRNCPELTSERHELLLEGLRHLHQVVARIHLLRLDHTEFACLKALVLFKPETLGLRDGLAIEILQDQTQMMLHDMVRSHRPSLAGRFGKLLLLLPALKAVQSANVVDLFFRKLIGDTPISRLLADCTL</sequence>
<dbReference type="SMART" id="SM00399">
    <property type="entry name" value="ZnF_C4"/>
    <property type="match status" value="1"/>
</dbReference>
<dbReference type="eggNOG" id="KOG3575">
    <property type="taxonomic scope" value="Eukaryota"/>
</dbReference>
<dbReference type="STRING" id="6669.E9HQ29"/>
<dbReference type="KEGG" id="dpx:DAPPUDRAFT_116667"/>
<dbReference type="SUPFAM" id="SSF57716">
    <property type="entry name" value="Glucocorticoid receptor-like (DNA-binding domain)"/>
    <property type="match status" value="1"/>
</dbReference>
<protein>
    <submittedName>
        <fullName evidence="12">Uncharacterized protein</fullName>
    </submittedName>
</protein>
<feature type="domain" description="NR LBD" evidence="11">
    <location>
        <begin position="130"/>
        <end position="340"/>
    </location>
</feature>
<dbReference type="OrthoDB" id="5771769at2759"/>
<dbReference type="SMART" id="SM00430">
    <property type="entry name" value="HOLI"/>
    <property type="match status" value="1"/>
</dbReference>
<dbReference type="GO" id="GO:0004879">
    <property type="term" value="F:nuclear receptor activity"/>
    <property type="evidence" value="ECO:0000318"/>
    <property type="project" value="GO_Central"/>
</dbReference>
<keyword evidence="5 9" id="KW-0238">DNA-binding</keyword>
<dbReference type="GO" id="GO:0000978">
    <property type="term" value="F:RNA polymerase II cis-regulatory region sequence-specific DNA binding"/>
    <property type="evidence" value="ECO:0000318"/>
    <property type="project" value="GO_Central"/>
</dbReference>
<keyword evidence="7 9" id="KW-0675">Receptor</keyword>
<dbReference type="CDD" id="cd07164">
    <property type="entry name" value="NR_DBD_PNR_like_1"/>
    <property type="match status" value="1"/>
</dbReference>
<dbReference type="PRINTS" id="PR01282">
    <property type="entry name" value="COUPTNFACTOR"/>
</dbReference>
<keyword evidence="8 9" id="KW-0539">Nucleus</keyword>
<dbReference type="PRINTS" id="PR00398">
    <property type="entry name" value="STRDHORMONER"/>
</dbReference>